<dbReference type="OrthoDB" id="4953at2759"/>
<dbReference type="PANTHER" id="PTHR43016">
    <property type="entry name" value="PRESEQUENCE PROTEASE"/>
    <property type="match status" value="1"/>
</dbReference>
<name>A0A226ED93_FOLCA</name>
<dbReference type="PANTHER" id="PTHR43016:SF16">
    <property type="entry name" value="METALLOPROTEASE, PUTATIVE (AFU_ORTHOLOGUE AFUA_4G07610)-RELATED"/>
    <property type="match status" value="1"/>
</dbReference>
<sequence length="455" mass="51801">MDILIAYLVASPISPVQTAFVATGEASGVTLTKSGNVQTVYCFNFENVPTHGQEGVGPKLRKVLEEEYNGKFNPERMEMVVGRCCQEDTIAVISDFIYSFSNDLLTFDRRINRFYTLEQFGSQPARFWLKMLKTLLDSNWALVYAVPSKETGDPHDVEDEERQTEILEKMGPEGCKKLGARLKAAIKIQAKPPPPQMLSFIKTPSIGSIAINFLRFLRIFGYRATRQPLVGDTLCNLYLDDMNTNYVYLTVLMDTAELTLEEKKYLVLFAEALLEAPYVDNSQRFYSYEAMIAGLSRDVLKYETFFGIDWDRGKGGNRFSCGISPLRFLQPILHPISNGDETCQRRQWMQILLWNTKWQPDRLKNIATRLASEVTTLLDHGPMMVAAMNGESLYSMNSNLRAMSLVRQQVFLERLGAELPKSFKKVAKMLEAIRMVVLRPENTTVHVATRLEKME</sequence>
<organism evidence="1 2">
    <name type="scientific">Folsomia candida</name>
    <name type="common">Springtail</name>
    <dbReference type="NCBI Taxonomy" id="158441"/>
    <lineage>
        <taxon>Eukaryota</taxon>
        <taxon>Metazoa</taxon>
        <taxon>Ecdysozoa</taxon>
        <taxon>Arthropoda</taxon>
        <taxon>Hexapoda</taxon>
        <taxon>Collembola</taxon>
        <taxon>Entomobryomorpha</taxon>
        <taxon>Isotomoidea</taxon>
        <taxon>Isotomidae</taxon>
        <taxon>Proisotominae</taxon>
        <taxon>Folsomia</taxon>
    </lineage>
</organism>
<dbReference type="GO" id="GO:0046872">
    <property type="term" value="F:metal ion binding"/>
    <property type="evidence" value="ECO:0007669"/>
    <property type="project" value="InterPro"/>
</dbReference>
<evidence type="ECO:0000313" key="1">
    <source>
        <dbReference type="EMBL" id="OXA55482.1"/>
    </source>
</evidence>
<comment type="caution">
    <text evidence="1">The sequence shown here is derived from an EMBL/GenBank/DDBJ whole genome shotgun (WGS) entry which is preliminary data.</text>
</comment>
<reference evidence="1 2" key="1">
    <citation type="submission" date="2015-12" db="EMBL/GenBank/DDBJ databases">
        <title>The genome of Folsomia candida.</title>
        <authorList>
            <person name="Faddeeva A."/>
            <person name="Derks M.F."/>
            <person name="Anvar Y."/>
            <person name="Smit S."/>
            <person name="Van Straalen N."/>
            <person name="Roelofs D."/>
        </authorList>
    </citation>
    <scope>NUCLEOTIDE SEQUENCE [LARGE SCALE GENOMIC DNA]</scope>
    <source>
        <strain evidence="1 2">VU population</strain>
        <tissue evidence="1">Whole body</tissue>
    </source>
</reference>
<dbReference type="InterPro" id="IPR011249">
    <property type="entry name" value="Metalloenz_LuxS/M16"/>
</dbReference>
<protein>
    <submittedName>
        <fullName evidence="1">Uncharacterized protein</fullName>
    </submittedName>
</protein>
<gene>
    <name evidence="1" type="ORF">Fcan01_08755</name>
</gene>
<dbReference type="AlphaFoldDB" id="A0A226ED93"/>
<dbReference type="Gene3D" id="3.30.830.10">
    <property type="entry name" value="Metalloenzyme, LuxS/M16 peptidase-like"/>
    <property type="match status" value="2"/>
</dbReference>
<proteinExistence type="predicted"/>
<dbReference type="SUPFAM" id="SSF63411">
    <property type="entry name" value="LuxS/MPP-like metallohydrolase"/>
    <property type="match status" value="2"/>
</dbReference>
<evidence type="ECO:0000313" key="2">
    <source>
        <dbReference type="Proteomes" id="UP000198287"/>
    </source>
</evidence>
<keyword evidence="2" id="KW-1185">Reference proteome</keyword>
<dbReference type="EMBL" id="LNIX01000004">
    <property type="protein sequence ID" value="OXA55482.1"/>
    <property type="molecule type" value="Genomic_DNA"/>
</dbReference>
<dbReference type="Proteomes" id="UP000198287">
    <property type="component" value="Unassembled WGS sequence"/>
</dbReference>
<accession>A0A226ED93</accession>